<evidence type="ECO:0000256" key="3">
    <source>
        <dbReference type="ARBA" id="ARBA00023082"/>
    </source>
</evidence>
<keyword evidence="8" id="KW-1185">Reference proteome</keyword>
<dbReference type="NCBIfam" id="TIGR02937">
    <property type="entry name" value="sigma70-ECF"/>
    <property type="match status" value="1"/>
</dbReference>
<evidence type="ECO:0000259" key="5">
    <source>
        <dbReference type="Pfam" id="PF04542"/>
    </source>
</evidence>
<dbReference type="InterPro" id="IPR039425">
    <property type="entry name" value="RNA_pol_sigma-70-like"/>
</dbReference>
<comment type="caution">
    <text evidence="7">The sequence shown here is derived from an EMBL/GenBank/DDBJ whole genome shotgun (WGS) entry which is preliminary data.</text>
</comment>
<keyword evidence="7" id="KW-0240">DNA-directed RNA polymerase</keyword>
<evidence type="ECO:0000313" key="8">
    <source>
        <dbReference type="Proteomes" id="UP000597338"/>
    </source>
</evidence>
<dbReference type="InterPro" id="IPR013325">
    <property type="entry name" value="RNA_pol_sigma_r2"/>
</dbReference>
<dbReference type="InterPro" id="IPR013324">
    <property type="entry name" value="RNA_pol_sigma_r3/r4-like"/>
</dbReference>
<evidence type="ECO:0000256" key="4">
    <source>
        <dbReference type="ARBA" id="ARBA00023163"/>
    </source>
</evidence>
<dbReference type="InterPro" id="IPR007627">
    <property type="entry name" value="RNA_pol_sigma70_r2"/>
</dbReference>
<keyword evidence="3" id="KW-0731">Sigma factor</keyword>
<dbReference type="GO" id="GO:0000428">
    <property type="term" value="C:DNA-directed RNA polymerase complex"/>
    <property type="evidence" value="ECO:0007669"/>
    <property type="project" value="UniProtKB-KW"/>
</dbReference>
<feature type="domain" description="RNA polymerase sigma factor 70 region 4 type 2" evidence="6">
    <location>
        <begin position="125"/>
        <end position="174"/>
    </location>
</feature>
<protein>
    <submittedName>
        <fullName evidence="7">DNA-directed RNA polymerase sigma-70 factor</fullName>
    </submittedName>
</protein>
<evidence type="ECO:0000256" key="1">
    <source>
        <dbReference type="ARBA" id="ARBA00010641"/>
    </source>
</evidence>
<dbReference type="Gene3D" id="1.10.1740.10">
    <property type="match status" value="1"/>
</dbReference>
<sequence>MNRKMYRQLPDTELAILVSKGSAVAFRELYERYWDTLLQMAYQQIGDQYIAEEIVQDVFLGLWERRHEHIIQQVRHYLAKAVKFAVFKHILREKRRKELLSSNFSPHSIQDDEAFLEARFLEEFIDRVVDSLPEKCRDVFQKSRYEGLAIPEIACQLGVAQKTVEGHLTKALKTIRLSLKSLLPNLMIAAIYFFH</sequence>
<dbReference type="Pfam" id="PF04542">
    <property type="entry name" value="Sigma70_r2"/>
    <property type="match status" value="1"/>
</dbReference>
<keyword evidence="2" id="KW-0805">Transcription regulation</keyword>
<evidence type="ECO:0000256" key="2">
    <source>
        <dbReference type="ARBA" id="ARBA00023015"/>
    </source>
</evidence>
<comment type="similarity">
    <text evidence="1">Belongs to the sigma-70 factor family. ECF subfamily.</text>
</comment>
<dbReference type="Gene3D" id="1.10.10.10">
    <property type="entry name" value="Winged helix-like DNA-binding domain superfamily/Winged helix DNA-binding domain"/>
    <property type="match status" value="1"/>
</dbReference>
<dbReference type="SUPFAM" id="SSF88946">
    <property type="entry name" value="Sigma2 domain of RNA polymerase sigma factors"/>
    <property type="match status" value="1"/>
</dbReference>
<name>A0ABQ1KWH6_9SPHI</name>
<dbReference type="InterPro" id="IPR036388">
    <property type="entry name" value="WH-like_DNA-bd_sf"/>
</dbReference>
<keyword evidence="4" id="KW-0804">Transcription</keyword>
<accession>A0ABQ1KWH6</accession>
<dbReference type="PANTHER" id="PTHR43133:SF46">
    <property type="entry name" value="RNA POLYMERASE SIGMA-70 FACTOR ECF SUBFAMILY"/>
    <property type="match status" value="1"/>
</dbReference>
<dbReference type="InterPro" id="IPR014284">
    <property type="entry name" value="RNA_pol_sigma-70_dom"/>
</dbReference>
<dbReference type="InterPro" id="IPR014327">
    <property type="entry name" value="RNA_pol_sigma70_bacteroid"/>
</dbReference>
<proteinExistence type="inferred from homology"/>
<dbReference type="NCBIfam" id="TIGR02985">
    <property type="entry name" value="Sig70_bacteroi1"/>
    <property type="match status" value="1"/>
</dbReference>
<reference evidence="8" key="1">
    <citation type="journal article" date="2019" name="Int. J. Syst. Evol. Microbiol.">
        <title>The Global Catalogue of Microorganisms (GCM) 10K type strain sequencing project: providing services to taxonomists for standard genome sequencing and annotation.</title>
        <authorList>
            <consortium name="The Broad Institute Genomics Platform"/>
            <consortium name="The Broad Institute Genome Sequencing Center for Infectious Disease"/>
            <person name="Wu L."/>
            <person name="Ma J."/>
        </authorList>
    </citation>
    <scope>NUCLEOTIDE SEQUENCE [LARGE SCALE GENOMIC DNA]</scope>
    <source>
        <strain evidence="8">CGMCC 1.15342</strain>
    </source>
</reference>
<dbReference type="SUPFAM" id="SSF88659">
    <property type="entry name" value="Sigma3 and sigma4 domains of RNA polymerase sigma factors"/>
    <property type="match status" value="1"/>
</dbReference>
<organism evidence="7 8">
    <name type="scientific">Parapedobacter defluvii</name>
    <dbReference type="NCBI Taxonomy" id="2045106"/>
    <lineage>
        <taxon>Bacteria</taxon>
        <taxon>Pseudomonadati</taxon>
        <taxon>Bacteroidota</taxon>
        <taxon>Sphingobacteriia</taxon>
        <taxon>Sphingobacteriales</taxon>
        <taxon>Sphingobacteriaceae</taxon>
        <taxon>Parapedobacter</taxon>
    </lineage>
</organism>
<feature type="domain" description="RNA polymerase sigma-70 region 2" evidence="5">
    <location>
        <begin position="29"/>
        <end position="96"/>
    </location>
</feature>
<dbReference type="Pfam" id="PF08281">
    <property type="entry name" value="Sigma70_r4_2"/>
    <property type="match status" value="1"/>
</dbReference>
<evidence type="ECO:0000313" key="7">
    <source>
        <dbReference type="EMBL" id="GGC12725.1"/>
    </source>
</evidence>
<evidence type="ECO:0000259" key="6">
    <source>
        <dbReference type="Pfam" id="PF08281"/>
    </source>
</evidence>
<dbReference type="PANTHER" id="PTHR43133">
    <property type="entry name" value="RNA POLYMERASE ECF-TYPE SIGMA FACTO"/>
    <property type="match status" value="1"/>
</dbReference>
<gene>
    <name evidence="7" type="ORF">GCM10011386_00460</name>
</gene>
<dbReference type="InterPro" id="IPR013249">
    <property type="entry name" value="RNA_pol_sigma70_r4_t2"/>
</dbReference>
<dbReference type="Proteomes" id="UP000597338">
    <property type="component" value="Unassembled WGS sequence"/>
</dbReference>
<dbReference type="EMBL" id="BMIK01000001">
    <property type="protein sequence ID" value="GGC12725.1"/>
    <property type="molecule type" value="Genomic_DNA"/>
</dbReference>